<accession>A0A518CYU2</accession>
<keyword evidence="3" id="KW-1133">Transmembrane helix</keyword>
<reference evidence="4 5" key="1">
    <citation type="submission" date="2019-02" db="EMBL/GenBank/DDBJ databases">
        <title>Deep-cultivation of Planctomycetes and their phenomic and genomic characterization uncovers novel biology.</title>
        <authorList>
            <person name="Wiegand S."/>
            <person name="Jogler M."/>
            <person name="Boedeker C."/>
            <person name="Pinto D."/>
            <person name="Vollmers J."/>
            <person name="Rivas-Marin E."/>
            <person name="Kohn T."/>
            <person name="Peeters S.H."/>
            <person name="Heuer A."/>
            <person name="Rast P."/>
            <person name="Oberbeckmann S."/>
            <person name="Bunk B."/>
            <person name="Jeske O."/>
            <person name="Meyerdierks A."/>
            <person name="Storesund J.E."/>
            <person name="Kallscheuer N."/>
            <person name="Luecker S."/>
            <person name="Lage O.M."/>
            <person name="Pohl T."/>
            <person name="Merkel B.J."/>
            <person name="Hornburger P."/>
            <person name="Mueller R.-W."/>
            <person name="Bruemmer F."/>
            <person name="Labrenz M."/>
            <person name="Spormann A.M."/>
            <person name="Op den Camp H."/>
            <person name="Overmann J."/>
            <person name="Amann R."/>
            <person name="Jetten M.S.M."/>
            <person name="Mascher T."/>
            <person name="Medema M.H."/>
            <person name="Devos D.P."/>
            <person name="Kaster A.-K."/>
            <person name="Ovreas L."/>
            <person name="Rohde M."/>
            <person name="Galperin M.Y."/>
            <person name="Jogler C."/>
        </authorList>
    </citation>
    <scope>NUCLEOTIDE SEQUENCE [LARGE SCALE GENOMIC DNA]</scope>
    <source>
        <strain evidence="4 5">Pla163</strain>
    </source>
</reference>
<keyword evidence="3" id="KW-0472">Membrane</keyword>
<dbReference type="EMBL" id="CP036290">
    <property type="protein sequence ID" value="QDU84404.1"/>
    <property type="molecule type" value="Genomic_DNA"/>
</dbReference>
<organism evidence="4 5">
    <name type="scientific">Rohdeia mirabilis</name>
    <dbReference type="NCBI Taxonomy" id="2528008"/>
    <lineage>
        <taxon>Bacteria</taxon>
        <taxon>Pseudomonadati</taxon>
        <taxon>Planctomycetota</taxon>
        <taxon>Planctomycetia</taxon>
        <taxon>Planctomycetia incertae sedis</taxon>
        <taxon>Rohdeia</taxon>
    </lineage>
</organism>
<gene>
    <name evidence="4" type="primary">smc_2</name>
    <name evidence="4" type="ORF">Pla163_15110</name>
</gene>
<protein>
    <submittedName>
        <fullName evidence="4">Chromosome partition protein Smc</fullName>
    </submittedName>
</protein>
<evidence type="ECO:0000256" key="2">
    <source>
        <dbReference type="SAM" id="MobiDB-lite"/>
    </source>
</evidence>
<evidence type="ECO:0000256" key="3">
    <source>
        <dbReference type="SAM" id="Phobius"/>
    </source>
</evidence>
<evidence type="ECO:0000256" key="1">
    <source>
        <dbReference type="SAM" id="Coils"/>
    </source>
</evidence>
<feature type="transmembrane region" description="Helical" evidence="3">
    <location>
        <begin position="12"/>
        <end position="33"/>
    </location>
</feature>
<keyword evidence="5" id="KW-1185">Reference proteome</keyword>
<feature type="coiled-coil region" evidence="1">
    <location>
        <begin position="37"/>
        <end position="64"/>
    </location>
</feature>
<dbReference type="RefSeq" id="WP_145185861.1">
    <property type="nucleotide sequence ID" value="NZ_CP036290.1"/>
</dbReference>
<dbReference type="Proteomes" id="UP000319342">
    <property type="component" value="Chromosome"/>
</dbReference>
<keyword evidence="1" id="KW-0175">Coiled coil</keyword>
<name>A0A518CYU2_9BACT</name>
<feature type="compositionally biased region" description="Basic and acidic residues" evidence="2">
    <location>
        <begin position="167"/>
        <end position="181"/>
    </location>
</feature>
<dbReference type="OrthoDB" id="230112at2"/>
<evidence type="ECO:0000313" key="4">
    <source>
        <dbReference type="EMBL" id="QDU84404.1"/>
    </source>
</evidence>
<feature type="compositionally biased region" description="Basic and acidic residues" evidence="2">
    <location>
        <begin position="194"/>
        <end position="206"/>
    </location>
</feature>
<sequence length="420" mass="46016">MVRANRGAARVSLMWTVMMAVITLTGVAFGYFAHDDRSKAMNEAAAARAEATAADERLAVANQKVSELSGKLGFYDRNSTVKDANASSAADAISRVRDSFPDIPSSATDFEKIMPFIEAEIAAARLRISTLETQVAGLESELSTEKAARTRDVAAKDQLLAAKNDELASERANAADREENLNQRLADSEAENDQIDRRSRETEADYEDQVRELNSMIAMLEQDLAVARAKNDIRTQRARTEEPDGRVLSVSSTLPLAWVDIGSDDRLATGMGFEIRESRMSGVVVKARAIVRRVERNRAEIEVFDLADPYDPVVSGDYLFSPIYDPVGDRTAVLAGRFSGAWDEQRLTMILAEMGIRVQDTLTGTTDMLITGGEVFYDELGEALEEPIDPSQLPVYTEAVNAGIPVVPISTLRDYLPALP</sequence>
<keyword evidence="3" id="KW-0812">Transmembrane</keyword>
<feature type="region of interest" description="Disordered" evidence="2">
    <location>
        <begin position="167"/>
        <end position="206"/>
    </location>
</feature>
<evidence type="ECO:0000313" key="5">
    <source>
        <dbReference type="Proteomes" id="UP000319342"/>
    </source>
</evidence>
<proteinExistence type="predicted"/>
<dbReference type="AlphaFoldDB" id="A0A518CYU2"/>